<dbReference type="AlphaFoldDB" id="F0ZRC8"/>
<gene>
    <name evidence="2" type="ORF">DICPUDRAFT_154451</name>
</gene>
<feature type="signal peptide" evidence="1">
    <location>
        <begin position="1"/>
        <end position="19"/>
    </location>
</feature>
<keyword evidence="1" id="KW-0732">Signal</keyword>
<keyword evidence="3" id="KW-1185">Reference proteome</keyword>
<sequence>MKIINLIAILLSILIASHATIACQTSYDCPGQYCVFTPKGSLCTGLGNLNTLCSTYPISGGVYFQGPPCGYNLTCKPHPRESCYSSCQV</sequence>
<accession>F0ZRC8</accession>
<proteinExistence type="predicted"/>
<dbReference type="PROSITE" id="PS51257">
    <property type="entry name" value="PROKAR_LIPOPROTEIN"/>
    <property type="match status" value="1"/>
</dbReference>
<evidence type="ECO:0008006" key="4">
    <source>
        <dbReference type="Google" id="ProtNLM"/>
    </source>
</evidence>
<reference evidence="3" key="1">
    <citation type="journal article" date="2011" name="Genome Biol.">
        <title>Comparative genomics of the social amoebae Dictyostelium discoideum and Dictyostelium purpureum.</title>
        <authorList>
            <consortium name="US DOE Joint Genome Institute (JGI-PGF)"/>
            <person name="Sucgang R."/>
            <person name="Kuo A."/>
            <person name="Tian X."/>
            <person name="Salerno W."/>
            <person name="Parikh A."/>
            <person name="Feasley C.L."/>
            <person name="Dalin E."/>
            <person name="Tu H."/>
            <person name="Huang E."/>
            <person name="Barry K."/>
            <person name="Lindquist E."/>
            <person name="Shapiro H."/>
            <person name="Bruce D."/>
            <person name="Schmutz J."/>
            <person name="Salamov A."/>
            <person name="Fey P."/>
            <person name="Gaudet P."/>
            <person name="Anjard C."/>
            <person name="Babu M.M."/>
            <person name="Basu S."/>
            <person name="Bushmanova Y."/>
            <person name="van der Wel H."/>
            <person name="Katoh-Kurasawa M."/>
            <person name="Dinh C."/>
            <person name="Coutinho P.M."/>
            <person name="Saito T."/>
            <person name="Elias M."/>
            <person name="Schaap P."/>
            <person name="Kay R.R."/>
            <person name="Henrissat B."/>
            <person name="Eichinger L."/>
            <person name="Rivero F."/>
            <person name="Putnam N.H."/>
            <person name="West C.M."/>
            <person name="Loomis W.F."/>
            <person name="Chisholm R.L."/>
            <person name="Shaulsky G."/>
            <person name="Strassmann J.E."/>
            <person name="Queller D.C."/>
            <person name="Kuspa A."/>
            <person name="Grigoriev I.V."/>
        </authorList>
    </citation>
    <scope>NUCLEOTIDE SEQUENCE [LARGE SCALE GENOMIC DNA]</scope>
    <source>
        <strain evidence="3">QSDP1</strain>
    </source>
</reference>
<protein>
    <recommendedName>
        <fullName evidence="4">Dickkopf N-terminal cysteine-rich domain-containing protein</fullName>
    </recommendedName>
</protein>
<dbReference type="RefSeq" id="XP_003289966.1">
    <property type="nucleotide sequence ID" value="XM_003289918.1"/>
</dbReference>
<evidence type="ECO:0000313" key="2">
    <source>
        <dbReference type="EMBL" id="EGC33492.1"/>
    </source>
</evidence>
<dbReference type="InParanoid" id="F0ZRC8"/>
<dbReference type="GeneID" id="10504335"/>
<evidence type="ECO:0000313" key="3">
    <source>
        <dbReference type="Proteomes" id="UP000001064"/>
    </source>
</evidence>
<organism evidence="2 3">
    <name type="scientific">Dictyostelium purpureum</name>
    <name type="common">Slime mold</name>
    <dbReference type="NCBI Taxonomy" id="5786"/>
    <lineage>
        <taxon>Eukaryota</taxon>
        <taxon>Amoebozoa</taxon>
        <taxon>Evosea</taxon>
        <taxon>Eumycetozoa</taxon>
        <taxon>Dictyostelia</taxon>
        <taxon>Dictyosteliales</taxon>
        <taxon>Dictyosteliaceae</taxon>
        <taxon>Dictyostelium</taxon>
    </lineage>
</organism>
<dbReference type="EMBL" id="GL871139">
    <property type="protein sequence ID" value="EGC33492.1"/>
    <property type="molecule type" value="Genomic_DNA"/>
</dbReference>
<dbReference type="Proteomes" id="UP000001064">
    <property type="component" value="Unassembled WGS sequence"/>
</dbReference>
<dbReference type="KEGG" id="dpp:DICPUDRAFT_154451"/>
<evidence type="ECO:0000256" key="1">
    <source>
        <dbReference type="SAM" id="SignalP"/>
    </source>
</evidence>
<feature type="chain" id="PRO_5003262685" description="Dickkopf N-terminal cysteine-rich domain-containing protein" evidence="1">
    <location>
        <begin position="20"/>
        <end position="89"/>
    </location>
</feature>
<name>F0ZRC8_DICPU</name>
<dbReference type="VEuPathDB" id="AmoebaDB:DICPUDRAFT_154451"/>